<dbReference type="InterPro" id="IPR036388">
    <property type="entry name" value="WH-like_DNA-bd_sf"/>
</dbReference>
<dbReference type="Proteomes" id="UP000321085">
    <property type="component" value="Unassembled WGS sequence"/>
</dbReference>
<accession>A0A512BQJ3</accession>
<dbReference type="SUPFAM" id="SSF46785">
    <property type="entry name" value="Winged helix' DNA-binding domain"/>
    <property type="match status" value="1"/>
</dbReference>
<dbReference type="GO" id="GO:0003700">
    <property type="term" value="F:DNA-binding transcription factor activity"/>
    <property type="evidence" value="ECO:0007669"/>
    <property type="project" value="InterPro"/>
</dbReference>
<keyword evidence="7" id="KW-1185">Reference proteome</keyword>
<feature type="domain" description="HTH lysR-type" evidence="5">
    <location>
        <begin position="1"/>
        <end position="60"/>
    </location>
</feature>
<dbReference type="PANTHER" id="PTHR30419:SF8">
    <property type="entry name" value="NITROGEN ASSIMILATION TRANSCRIPTIONAL ACTIVATOR-RELATED"/>
    <property type="match status" value="1"/>
</dbReference>
<dbReference type="GO" id="GO:0003677">
    <property type="term" value="F:DNA binding"/>
    <property type="evidence" value="ECO:0007669"/>
    <property type="project" value="UniProtKB-KW"/>
</dbReference>
<dbReference type="InterPro" id="IPR005119">
    <property type="entry name" value="LysR_subst-bd"/>
</dbReference>
<gene>
    <name evidence="6" type="ORF">MAE02_18900</name>
</gene>
<dbReference type="PROSITE" id="PS50931">
    <property type="entry name" value="HTH_LYSR"/>
    <property type="match status" value="1"/>
</dbReference>
<dbReference type="PANTHER" id="PTHR30419">
    <property type="entry name" value="HTH-TYPE TRANSCRIPTIONAL REGULATOR YBHD"/>
    <property type="match status" value="1"/>
</dbReference>
<dbReference type="GO" id="GO:0005829">
    <property type="term" value="C:cytosol"/>
    <property type="evidence" value="ECO:0007669"/>
    <property type="project" value="TreeGrafter"/>
</dbReference>
<proteinExistence type="inferred from homology"/>
<dbReference type="Pfam" id="PF03466">
    <property type="entry name" value="LysR_substrate"/>
    <property type="match status" value="1"/>
</dbReference>
<reference evidence="6 7" key="1">
    <citation type="submission" date="2019-07" db="EMBL/GenBank/DDBJ databases">
        <title>Whole genome shotgun sequence of Microvirga aerophila NBRC 106136.</title>
        <authorList>
            <person name="Hosoyama A."/>
            <person name="Uohara A."/>
            <person name="Ohji S."/>
            <person name="Ichikawa N."/>
        </authorList>
    </citation>
    <scope>NUCLEOTIDE SEQUENCE [LARGE SCALE GENOMIC DNA]</scope>
    <source>
        <strain evidence="6 7">NBRC 106136</strain>
    </source>
</reference>
<sequence>MLESLRDIRLFVAVYEERSFTAAATRENATQSGVSQHIRKIENRFGVKLFGRGSGAVIPTPAGDSYYRHCIDVLRSNEAATRALMGFSSGLEGEITVGLMPTMTRCAMAPALAKFMDAHPNVMVRIVEAYSALLTQQVRAGELDFAVVPAFDDAVGLKSRLLARTPEVLVSDGRLNLQHMAPVRLADLGPLKFVVPGGQNTRRRNLETYFSSNGVHVGRVLELDAMLGTLDLVSHSDWVTILPGVMMASDIESRHYVINPLAQPSLKTDLVLIEPARRPLSLAAETFLEALEQETKRLNTLWGSTLD</sequence>
<dbReference type="PRINTS" id="PR00039">
    <property type="entry name" value="HTHLYSR"/>
</dbReference>
<dbReference type="EMBL" id="BJYU01000020">
    <property type="protein sequence ID" value="GEO14194.1"/>
    <property type="molecule type" value="Genomic_DNA"/>
</dbReference>
<dbReference type="InterPro" id="IPR036390">
    <property type="entry name" value="WH_DNA-bd_sf"/>
</dbReference>
<keyword evidence="4" id="KW-0804">Transcription</keyword>
<dbReference type="InterPro" id="IPR050950">
    <property type="entry name" value="HTH-type_LysR_regulators"/>
</dbReference>
<dbReference type="CDD" id="cd05466">
    <property type="entry name" value="PBP2_LTTR_substrate"/>
    <property type="match status" value="1"/>
</dbReference>
<dbReference type="FunFam" id="1.10.10.10:FF:000001">
    <property type="entry name" value="LysR family transcriptional regulator"/>
    <property type="match status" value="1"/>
</dbReference>
<dbReference type="InterPro" id="IPR000847">
    <property type="entry name" value="LysR_HTH_N"/>
</dbReference>
<keyword evidence="2" id="KW-0805">Transcription regulation</keyword>
<dbReference type="Gene3D" id="3.40.190.290">
    <property type="match status" value="1"/>
</dbReference>
<comment type="caution">
    <text evidence="6">The sequence shown here is derived from an EMBL/GenBank/DDBJ whole genome shotgun (WGS) entry which is preliminary data.</text>
</comment>
<dbReference type="AlphaFoldDB" id="A0A512BQJ3"/>
<evidence type="ECO:0000256" key="1">
    <source>
        <dbReference type="ARBA" id="ARBA00009437"/>
    </source>
</evidence>
<evidence type="ECO:0000256" key="4">
    <source>
        <dbReference type="ARBA" id="ARBA00023163"/>
    </source>
</evidence>
<evidence type="ECO:0000313" key="7">
    <source>
        <dbReference type="Proteomes" id="UP000321085"/>
    </source>
</evidence>
<name>A0A512BQJ3_9HYPH</name>
<evidence type="ECO:0000256" key="2">
    <source>
        <dbReference type="ARBA" id="ARBA00023015"/>
    </source>
</evidence>
<dbReference type="Gene3D" id="1.10.10.10">
    <property type="entry name" value="Winged helix-like DNA-binding domain superfamily/Winged helix DNA-binding domain"/>
    <property type="match status" value="1"/>
</dbReference>
<evidence type="ECO:0000256" key="3">
    <source>
        <dbReference type="ARBA" id="ARBA00023125"/>
    </source>
</evidence>
<evidence type="ECO:0000313" key="6">
    <source>
        <dbReference type="EMBL" id="GEO14194.1"/>
    </source>
</evidence>
<dbReference type="OrthoDB" id="8479357at2"/>
<evidence type="ECO:0000259" key="5">
    <source>
        <dbReference type="PROSITE" id="PS50931"/>
    </source>
</evidence>
<keyword evidence="3" id="KW-0238">DNA-binding</keyword>
<dbReference type="Pfam" id="PF00126">
    <property type="entry name" value="HTH_1"/>
    <property type="match status" value="1"/>
</dbReference>
<dbReference type="RefSeq" id="WP_114186660.1">
    <property type="nucleotide sequence ID" value="NZ_BJYU01000020.1"/>
</dbReference>
<dbReference type="SUPFAM" id="SSF53850">
    <property type="entry name" value="Periplasmic binding protein-like II"/>
    <property type="match status" value="1"/>
</dbReference>
<protein>
    <submittedName>
        <fullName evidence="6">LysR family transcriptional regulator</fullName>
    </submittedName>
</protein>
<organism evidence="6 7">
    <name type="scientific">Microvirga aerophila</name>
    <dbReference type="NCBI Taxonomy" id="670291"/>
    <lineage>
        <taxon>Bacteria</taxon>
        <taxon>Pseudomonadati</taxon>
        <taxon>Pseudomonadota</taxon>
        <taxon>Alphaproteobacteria</taxon>
        <taxon>Hyphomicrobiales</taxon>
        <taxon>Methylobacteriaceae</taxon>
        <taxon>Microvirga</taxon>
    </lineage>
</organism>
<comment type="similarity">
    <text evidence="1">Belongs to the LysR transcriptional regulatory family.</text>
</comment>